<keyword evidence="14" id="KW-0812">Transmembrane</keyword>
<comment type="catalytic activity">
    <reaction evidence="10">
        <text>O-phospho-L-seryl-[protein] + H2O = L-seryl-[protein] + phosphate</text>
        <dbReference type="Rhea" id="RHEA:20629"/>
        <dbReference type="Rhea" id="RHEA-COMP:9863"/>
        <dbReference type="Rhea" id="RHEA-COMP:11604"/>
        <dbReference type="ChEBI" id="CHEBI:15377"/>
        <dbReference type="ChEBI" id="CHEBI:29999"/>
        <dbReference type="ChEBI" id="CHEBI:43474"/>
        <dbReference type="ChEBI" id="CHEBI:83421"/>
        <dbReference type="EC" id="3.1.3.16"/>
    </reaction>
</comment>
<keyword evidence="14" id="KW-0472">Membrane</keyword>
<organism evidence="16 17">
    <name type="scientific">Cocos nucifera</name>
    <name type="common">Coconut palm</name>
    <dbReference type="NCBI Taxonomy" id="13894"/>
    <lineage>
        <taxon>Eukaryota</taxon>
        <taxon>Viridiplantae</taxon>
        <taxon>Streptophyta</taxon>
        <taxon>Embryophyta</taxon>
        <taxon>Tracheophyta</taxon>
        <taxon>Spermatophyta</taxon>
        <taxon>Magnoliopsida</taxon>
        <taxon>Liliopsida</taxon>
        <taxon>Arecaceae</taxon>
        <taxon>Arecoideae</taxon>
        <taxon>Cocoseae</taxon>
        <taxon>Attaleinae</taxon>
        <taxon>Cocos</taxon>
    </lineage>
</organism>
<evidence type="ECO:0000256" key="9">
    <source>
        <dbReference type="ARBA" id="ARBA00023211"/>
    </source>
</evidence>
<dbReference type="InterPro" id="IPR036457">
    <property type="entry name" value="PPM-type-like_dom_sf"/>
</dbReference>
<keyword evidence="5" id="KW-0479">Metal-binding</keyword>
<dbReference type="PROSITE" id="PS01032">
    <property type="entry name" value="PPM_1"/>
    <property type="match status" value="1"/>
</dbReference>
<dbReference type="Gene3D" id="3.60.40.10">
    <property type="entry name" value="PPM-type phosphatase domain"/>
    <property type="match status" value="1"/>
</dbReference>
<keyword evidence="9" id="KW-0464">Manganese</keyword>
<dbReference type="GO" id="GO:0016020">
    <property type="term" value="C:membrane"/>
    <property type="evidence" value="ECO:0007669"/>
    <property type="project" value="InterPro"/>
</dbReference>
<dbReference type="PANTHER" id="PTHR44328:SF16">
    <property type="entry name" value="PROTEIN IN2-1 HOMOLOG B"/>
    <property type="match status" value="1"/>
</dbReference>
<feature type="compositionally biased region" description="Polar residues" evidence="13">
    <location>
        <begin position="387"/>
        <end position="396"/>
    </location>
</feature>
<name>A0A8K0I744_COCNU</name>
<sequence>MVRSFTLMKIVSPCWKPSQESRGDDSSGRFGGGRADGLLWYKDLGRHAGGEFSMAVVQANNLLEDGSQIESGPLSLYESSPPHGTFVGVYDGHGGPETSKYITNNLFWNLKKYASEHRGMSADVIRKAFSATEEGFISFVRKQWLANSQLASVGSCCLVGVICSGVLYVANLGDSRAVLGRLEGGIREVKAVQLSTEHNASYESIREELRSMHPDDSHIVVLKHNVWRVKGLIQVSRSIGDAYLKNAEFNREPLLSRFRLPVPFRKSILSAEPTIVTHKLGPEDQFLIFASDGLWEHLSNQQAVELVHNSPRNGIARKLIKAAMQEAAKKREMRYSDLKKIDRGVRRHFHDDITVIVLFLDPTLIIGSRHCGRRTLRMRHAKGTEQEGLSTSEEMTKTSSQLHDELNIDAKTASDPSSGGQQDSATSSARTVALWVFAAVTFGIALGIKDGIEKASEYFAGYLLEQSLSVDNLFVFVLIFRYFKVPKMYERRVLTYGIAGAIIFRATMILLGAATLQRFEVVNLLLALILLFSSYKIDSIPAVFGVTRDPFIVFSSNLFAISGLRSLYILISESMSELGYLQDKIKLVPIDLKNRPAWYKEKVYPTNKVPALEHNNEVKGESLDLLKYIDSHFEGPSLLPSGPGKQQFAEELLAYSDEFNNIMFTELRSKGGVGDEAVAAFDKIEGALSKFDDGPFFLGQFSLVDIAYIPFIERFQTAFLDVKNYDITKGMPKLAQCIEGLQDKIKLVPIDLKNRPAWYKEKVYPTNKVPALEHSNEVKGESLDLLKYIDSHFEGPSLLPSGPEKQQFAEELLAYSDEFNKILFTALRSKGGMGDEVVAAFDKIEGALSKFDDGPFFLGQFSLVDIAYIPFIERFQILYLDVKNYDITKGRPKLAQWIEVPSLEHNNEVKGESLDLIKYIDAHFEGPALLPDDPAKHQFAEELFSYTDSLNKVMFTALPSKEDVGDEVGAALDKIEDALSKFDDGPFFLGQFSLVGRYCICSFYGKVSLVMLKFVMIVRYYILANCDMQHAMSFYVELNKIDACVQTRRDPKDLLASTKKRLGIA</sequence>
<evidence type="ECO:0000256" key="6">
    <source>
        <dbReference type="ARBA" id="ARBA00022801"/>
    </source>
</evidence>
<keyword evidence="14" id="KW-1133">Transmembrane helix</keyword>
<dbReference type="SUPFAM" id="SSF47616">
    <property type="entry name" value="GST C-terminal domain-like"/>
    <property type="match status" value="2"/>
</dbReference>
<dbReference type="AlphaFoldDB" id="A0A8K0I744"/>
<dbReference type="InterPro" id="IPR000222">
    <property type="entry name" value="PP2C_BS"/>
</dbReference>
<dbReference type="InterPro" id="IPR001932">
    <property type="entry name" value="PPM-type_phosphatase-like_dom"/>
</dbReference>
<evidence type="ECO:0000256" key="10">
    <source>
        <dbReference type="ARBA" id="ARBA00047761"/>
    </source>
</evidence>
<evidence type="ECO:0000256" key="2">
    <source>
        <dbReference type="ARBA" id="ARBA00001946"/>
    </source>
</evidence>
<feature type="region of interest" description="Disordered" evidence="13">
    <location>
        <begin position="377"/>
        <end position="396"/>
    </location>
</feature>
<dbReference type="InterPro" id="IPR036249">
    <property type="entry name" value="Thioredoxin-like_sf"/>
</dbReference>
<dbReference type="InterPro" id="IPR004045">
    <property type="entry name" value="Glutathione_S-Trfase_N"/>
</dbReference>
<keyword evidence="8 12" id="KW-0904">Protein phosphatase</keyword>
<dbReference type="CDD" id="cd00143">
    <property type="entry name" value="PP2Cc"/>
    <property type="match status" value="1"/>
</dbReference>
<keyword evidence="17" id="KW-1185">Reference proteome</keyword>
<protein>
    <recommendedName>
        <fullName evidence="4">protein-serine/threonine phosphatase</fullName>
        <ecNumber evidence="4">3.1.3.16</ecNumber>
    </recommendedName>
</protein>
<evidence type="ECO:0000313" key="17">
    <source>
        <dbReference type="Proteomes" id="UP000797356"/>
    </source>
</evidence>
<feature type="domain" description="PPM-type phosphatase" evidence="15">
    <location>
        <begin position="51"/>
        <end position="360"/>
    </location>
</feature>
<accession>A0A8K0I744</accession>
<comment type="cofactor">
    <cofactor evidence="2">
        <name>Mg(2+)</name>
        <dbReference type="ChEBI" id="CHEBI:18420"/>
    </cofactor>
</comment>
<feature type="transmembrane region" description="Helical" evidence="14">
    <location>
        <begin position="432"/>
        <end position="448"/>
    </location>
</feature>
<evidence type="ECO:0000256" key="1">
    <source>
        <dbReference type="ARBA" id="ARBA00001936"/>
    </source>
</evidence>
<reference evidence="16" key="1">
    <citation type="journal article" date="2017" name="Gigascience">
        <title>The genome draft of coconut (Cocos nucifera).</title>
        <authorList>
            <person name="Xiao Y."/>
            <person name="Xu P."/>
            <person name="Fan H."/>
            <person name="Baudouin L."/>
            <person name="Xia W."/>
            <person name="Bocs S."/>
            <person name="Xu J."/>
            <person name="Li Q."/>
            <person name="Guo A."/>
            <person name="Zhou L."/>
            <person name="Li J."/>
            <person name="Wu Y."/>
            <person name="Ma Z."/>
            <person name="Armero A."/>
            <person name="Issali A.E."/>
            <person name="Liu N."/>
            <person name="Peng M."/>
            <person name="Yang Y."/>
        </authorList>
    </citation>
    <scope>NUCLEOTIDE SEQUENCE</scope>
    <source>
        <tissue evidence="16">Spear leaf of Hainan Tall coconut</tissue>
    </source>
</reference>
<dbReference type="GO" id="GO:0046872">
    <property type="term" value="F:metal ion binding"/>
    <property type="evidence" value="ECO:0007669"/>
    <property type="project" value="UniProtKB-KW"/>
</dbReference>
<evidence type="ECO:0000256" key="4">
    <source>
        <dbReference type="ARBA" id="ARBA00013081"/>
    </source>
</evidence>
<evidence type="ECO:0000313" key="16">
    <source>
        <dbReference type="EMBL" id="KAG1339165.1"/>
    </source>
</evidence>
<dbReference type="InterPro" id="IPR036282">
    <property type="entry name" value="Glutathione-S-Trfase_C_sf"/>
</dbReference>
<evidence type="ECO:0000256" key="14">
    <source>
        <dbReference type="SAM" id="Phobius"/>
    </source>
</evidence>
<keyword evidence="7" id="KW-0460">Magnesium</keyword>
<evidence type="ECO:0000256" key="13">
    <source>
        <dbReference type="SAM" id="MobiDB-lite"/>
    </source>
</evidence>
<evidence type="ECO:0000256" key="7">
    <source>
        <dbReference type="ARBA" id="ARBA00022842"/>
    </source>
</evidence>
<dbReference type="InterPro" id="IPR044629">
    <property type="entry name" value="GSTL1/2/3"/>
</dbReference>
<proteinExistence type="inferred from homology"/>
<dbReference type="PANTHER" id="PTHR44328">
    <property type="entry name" value="GLUTATHIONE S-TRANSFERASE L1"/>
    <property type="match status" value="1"/>
</dbReference>
<dbReference type="Gene3D" id="3.40.30.10">
    <property type="entry name" value="Glutaredoxin"/>
    <property type="match status" value="1"/>
</dbReference>
<evidence type="ECO:0000256" key="3">
    <source>
        <dbReference type="ARBA" id="ARBA00006702"/>
    </source>
</evidence>
<dbReference type="EMBL" id="CM017875">
    <property type="protein sequence ID" value="KAG1339165.1"/>
    <property type="molecule type" value="Genomic_DNA"/>
</dbReference>
<evidence type="ECO:0000256" key="8">
    <source>
        <dbReference type="ARBA" id="ARBA00022912"/>
    </source>
</evidence>
<evidence type="ECO:0000256" key="11">
    <source>
        <dbReference type="ARBA" id="ARBA00048336"/>
    </source>
</evidence>
<dbReference type="Pfam" id="PF13417">
    <property type="entry name" value="GST_N_3"/>
    <property type="match status" value="2"/>
</dbReference>
<feature type="transmembrane region" description="Helical" evidence="14">
    <location>
        <begin position="460"/>
        <end position="481"/>
    </location>
</feature>
<keyword evidence="6 12" id="KW-0378">Hydrolase</keyword>
<comment type="similarity">
    <text evidence="3 12">Belongs to the PP2C family.</text>
</comment>
<gene>
    <name evidence="16" type="ORF">COCNU_04G014710</name>
</gene>
<dbReference type="SMART" id="SM00332">
    <property type="entry name" value="PP2Cc"/>
    <property type="match status" value="1"/>
</dbReference>
<dbReference type="SUPFAM" id="SSF52833">
    <property type="entry name" value="Thioredoxin-like"/>
    <property type="match status" value="2"/>
</dbReference>
<evidence type="ECO:0000259" key="15">
    <source>
        <dbReference type="PROSITE" id="PS51746"/>
    </source>
</evidence>
<evidence type="ECO:0000256" key="5">
    <source>
        <dbReference type="ARBA" id="ARBA00022723"/>
    </source>
</evidence>
<dbReference type="PROSITE" id="PS51746">
    <property type="entry name" value="PPM_2"/>
    <property type="match status" value="1"/>
</dbReference>
<dbReference type="OrthoDB" id="417520at2759"/>
<dbReference type="GO" id="GO:0004722">
    <property type="term" value="F:protein serine/threonine phosphatase activity"/>
    <property type="evidence" value="ECO:0007669"/>
    <property type="project" value="UniProtKB-EC"/>
</dbReference>
<dbReference type="Pfam" id="PF13410">
    <property type="entry name" value="GST_C_2"/>
    <property type="match status" value="2"/>
</dbReference>
<dbReference type="InterPro" id="IPR005496">
    <property type="entry name" value="Integral_membrane_TerC"/>
</dbReference>
<comment type="cofactor">
    <cofactor evidence="1">
        <name>Mn(2+)</name>
        <dbReference type="ChEBI" id="CHEBI:29035"/>
    </cofactor>
</comment>
<reference evidence="16" key="2">
    <citation type="submission" date="2019-07" db="EMBL/GenBank/DDBJ databases">
        <authorList>
            <person name="Yang Y."/>
            <person name="Bocs S."/>
            <person name="Baudouin L."/>
        </authorList>
    </citation>
    <scope>NUCLEOTIDE SEQUENCE</scope>
    <source>
        <tissue evidence="16">Spear leaf of Hainan Tall coconut</tissue>
    </source>
</reference>
<dbReference type="Proteomes" id="UP000797356">
    <property type="component" value="Chromosome 4"/>
</dbReference>
<comment type="caution">
    <text evidence="16">The sequence shown here is derived from an EMBL/GenBank/DDBJ whole genome shotgun (WGS) entry which is preliminary data.</text>
</comment>
<dbReference type="FunFam" id="3.60.40.10:FF:000008">
    <property type="entry name" value="Phosphatase 2C family protein"/>
    <property type="match status" value="1"/>
</dbReference>
<dbReference type="SUPFAM" id="SSF81606">
    <property type="entry name" value="PP2C-like"/>
    <property type="match status" value="1"/>
</dbReference>
<dbReference type="Pfam" id="PF00481">
    <property type="entry name" value="PP2C"/>
    <property type="match status" value="1"/>
</dbReference>
<comment type="catalytic activity">
    <reaction evidence="11">
        <text>O-phospho-L-threonyl-[protein] + H2O = L-threonyl-[protein] + phosphate</text>
        <dbReference type="Rhea" id="RHEA:47004"/>
        <dbReference type="Rhea" id="RHEA-COMP:11060"/>
        <dbReference type="Rhea" id="RHEA-COMP:11605"/>
        <dbReference type="ChEBI" id="CHEBI:15377"/>
        <dbReference type="ChEBI" id="CHEBI:30013"/>
        <dbReference type="ChEBI" id="CHEBI:43474"/>
        <dbReference type="ChEBI" id="CHEBI:61977"/>
        <dbReference type="EC" id="3.1.3.16"/>
    </reaction>
</comment>
<dbReference type="EC" id="3.1.3.16" evidence="4"/>
<evidence type="ECO:0000256" key="12">
    <source>
        <dbReference type="RuleBase" id="RU003465"/>
    </source>
</evidence>
<dbReference type="Pfam" id="PF03741">
    <property type="entry name" value="TerC"/>
    <property type="match status" value="1"/>
</dbReference>
<dbReference type="Gene3D" id="1.20.1050.10">
    <property type="match status" value="3"/>
</dbReference>
<feature type="transmembrane region" description="Helical" evidence="14">
    <location>
        <begin position="493"/>
        <end position="515"/>
    </location>
</feature>
<dbReference type="GO" id="GO:0004364">
    <property type="term" value="F:glutathione transferase activity"/>
    <property type="evidence" value="ECO:0007669"/>
    <property type="project" value="InterPro"/>
</dbReference>